<dbReference type="PANTHER" id="PTHR18945">
    <property type="entry name" value="NEUROTRANSMITTER GATED ION CHANNEL"/>
    <property type="match status" value="1"/>
</dbReference>
<keyword evidence="10" id="KW-1185">Reference proteome</keyword>
<dbReference type="InterPro" id="IPR006029">
    <property type="entry name" value="Neurotrans-gated_channel_TM"/>
</dbReference>
<dbReference type="InterPro" id="IPR006201">
    <property type="entry name" value="Neur_channel"/>
</dbReference>
<feature type="transmembrane region" description="Helical" evidence="6">
    <location>
        <begin position="136"/>
        <end position="158"/>
    </location>
</feature>
<dbReference type="InterPro" id="IPR018000">
    <property type="entry name" value="Neurotransmitter_ion_chnl_CS"/>
</dbReference>
<dbReference type="InterPro" id="IPR036734">
    <property type="entry name" value="Neur_chan_lig-bd_sf"/>
</dbReference>
<dbReference type="AlphaFoldDB" id="A0AAD9N2Y9"/>
<dbReference type="Pfam" id="PF02931">
    <property type="entry name" value="Neur_chan_LBD"/>
    <property type="match status" value="1"/>
</dbReference>
<evidence type="ECO:0008006" key="11">
    <source>
        <dbReference type="Google" id="ProtNLM"/>
    </source>
</evidence>
<feature type="domain" description="Neurotransmitter-gated ion-channel transmembrane" evidence="8">
    <location>
        <begin position="142"/>
        <end position="184"/>
    </location>
</feature>
<feature type="domain" description="Neurotransmitter-gated ion-channel ligand-binding" evidence="7">
    <location>
        <begin position="22"/>
        <end position="132"/>
    </location>
</feature>
<evidence type="ECO:0000256" key="4">
    <source>
        <dbReference type="ARBA" id="ARBA00023136"/>
    </source>
</evidence>
<organism evidence="9 10">
    <name type="scientific">Paralvinella palmiformis</name>
    <dbReference type="NCBI Taxonomy" id="53620"/>
    <lineage>
        <taxon>Eukaryota</taxon>
        <taxon>Metazoa</taxon>
        <taxon>Spiralia</taxon>
        <taxon>Lophotrochozoa</taxon>
        <taxon>Annelida</taxon>
        <taxon>Polychaeta</taxon>
        <taxon>Sedentaria</taxon>
        <taxon>Canalipalpata</taxon>
        <taxon>Terebellida</taxon>
        <taxon>Terebelliformia</taxon>
        <taxon>Alvinellidae</taxon>
        <taxon>Paralvinella</taxon>
    </lineage>
</organism>
<reference evidence="9" key="1">
    <citation type="journal article" date="2023" name="Mol. Biol. Evol.">
        <title>Third-Generation Sequencing Reveals the Adaptive Role of the Epigenome in Three Deep-Sea Polychaetes.</title>
        <authorList>
            <person name="Perez M."/>
            <person name="Aroh O."/>
            <person name="Sun Y."/>
            <person name="Lan Y."/>
            <person name="Juniper S.K."/>
            <person name="Young C.R."/>
            <person name="Angers B."/>
            <person name="Qian P.Y."/>
        </authorList>
    </citation>
    <scope>NUCLEOTIDE SEQUENCE</scope>
    <source>
        <strain evidence="9">P08H-3</strain>
    </source>
</reference>
<dbReference type="PROSITE" id="PS00236">
    <property type="entry name" value="NEUROTR_ION_CHANNEL"/>
    <property type="match status" value="1"/>
</dbReference>
<evidence type="ECO:0000259" key="7">
    <source>
        <dbReference type="Pfam" id="PF02931"/>
    </source>
</evidence>
<evidence type="ECO:0000256" key="1">
    <source>
        <dbReference type="ARBA" id="ARBA00004141"/>
    </source>
</evidence>
<evidence type="ECO:0000313" key="10">
    <source>
        <dbReference type="Proteomes" id="UP001208570"/>
    </source>
</evidence>
<keyword evidence="4 6" id="KW-0472">Membrane</keyword>
<evidence type="ECO:0000256" key="6">
    <source>
        <dbReference type="SAM" id="Phobius"/>
    </source>
</evidence>
<dbReference type="GO" id="GO:0005230">
    <property type="term" value="F:extracellular ligand-gated monoatomic ion channel activity"/>
    <property type="evidence" value="ECO:0007669"/>
    <property type="project" value="InterPro"/>
</dbReference>
<dbReference type="Gene3D" id="2.70.170.10">
    <property type="entry name" value="Neurotransmitter-gated ion-channel ligand-binding domain"/>
    <property type="match status" value="1"/>
</dbReference>
<dbReference type="Proteomes" id="UP001208570">
    <property type="component" value="Unassembled WGS sequence"/>
</dbReference>
<dbReference type="GO" id="GO:0016020">
    <property type="term" value="C:membrane"/>
    <property type="evidence" value="ECO:0007669"/>
    <property type="project" value="UniProtKB-SubCell"/>
</dbReference>
<evidence type="ECO:0000256" key="5">
    <source>
        <dbReference type="SAM" id="MobiDB-lite"/>
    </source>
</evidence>
<feature type="transmembrane region" description="Helical" evidence="6">
    <location>
        <begin position="165"/>
        <end position="183"/>
    </location>
</feature>
<dbReference type="EMBL" id="JAODUP010000331">
    <property type="protein sequence ID" value="KAK2152334.1"/>
    <property type="molecule type" value="Genomic_DNA"/>
</dbReference>
<dbReference type="InterPro" id="IPR006202">
    <property type="entry name" value="Neur_chan_lig-bd"/>
</dbReference>
<dbReference type="SUPFAM" id="SSF90112">
    <property type="entry name" value="Neurotransmitter-gated ion-channel transmembrane pore"/>
    <property type="match status" value="1"/>
</dbReference>
<feature type="region of interest" description="Disordered" evidence="5">
    <location>
        <begin position="190"/>
        <end position="211"/>
    </location>
</feature>
<protein>
    <recommendedName>
        <fullName evidence="11">Neurotransmitter-gated ion-channel ligand-binding domain-containing protein</fullName>
    </recommendedName>
</protein>
<keyword evidence="3 6" id="KW-1133">Transmembrane helix</keyword>
<dbReference type="SUPFAM" id="SSF63712">
    <property type="entry name" value="Nicotinic receptor ligand binding domain-like"/>
    <property type="match status" value="1"/>
</dbReference>
<dbReference type="GO" id="GO:0004888">
    <property type="term" value="F:transmembrane signaling receptor activity"/>
    <property type="evidence" value="ECO:0007669"/>
    <property type="project" value="InterPro"/>
</dbReference>
<dbReference type="InterPro" id="IPR038050">
    <property type="entry name" value="Neuro_actylchol_rec"/>
</dbReference>
<feature type="transmembrane region" description="Helical" evidence="6">
    <location>
        <begin position="218"/>
        <end position="240"/>
    </location>
</feature>
<evidence type="ECO:0000256" key="2">
    <source>
        <dbReference type="ARBA" id="ARBA00022692"/>
    </source>
</evidence>
<evidence type="ECO:0000259" key="8">
    <source>
        <dbReference type="Pfam" id="PF02932"/>
    </source>
</evidence>
<evidence type="ECO:0000313" key="9">
    <source>
        <dbReference type="EMBL" id="KAK2152334.1"/>
    </source>
</evidence>
<dbReference type="Gene3D" id="1.20.58.390">
    <property type="entry name" value="Neurotransmitter-gated ion-channel transmembrane domain"/>
    <property type="match status" value="1"/>
</dbReference>
<accession>A0AAD9N2Y9</accession>
<proteinExistence type="predicted"/>
<sequence length="261" mass="30003">MLTRNQSQLRLSADGISDISLVDASRFRVDISANGMVTWIPGGQWKTECQVNLVAFPFDEQRCQVIFTNWVHKTAILYNMRTPGYVRLDGYSPNSEWELLNASSAVMIRTYNADEENVFELPTASFMVELRRSSGYYVLNVLIPTLTLSLISVLMFWLPPECGERVSFGITILLSFSFIMLMMSDGSDGDGGYDDDNDRDDDDGDDDYDDDDEDDTTLLLLMMMMMMLMMMMMIYVPGLLPQFRIDEGFRERQKRWPNIRV</sequence>
<dbReference type="Pfam" id="PF02932">
    <property type="entry name" value="Neur_chan_memb"/>
    <property type="match status" value="1"/>
</dbReference>
<comment type="subcellular location">
    <subcellularLocation>
        <location evidence="1">Membrane</location>
        <topology evidence="1">Multi-pass membrane protein</topology>
    </subcellularLocation>
</comment>
<gene>
    <name evidence="9" type="ORF">LSH36_331g01037</name>
</gene>
<dbReference type="CDD" id="cd19051">
    <property type="entry name" value="LGIC_TM_cation"/>
    <property type="match status" value="1"/>
</dbReference>
<keyword evidence="2 6" id="KW-0812">Transmembrane</keyword>
<evidence type="ECO:0000256" key="3">
    <source>
        <dbReference type="ARBA" id="ARBA00022989"/>
    </source>
</evidence>
<comment type="caution">
    <text evidence="9">The sequence shown here is derived from an EMBL/GenBank/DDBJ whole genome shotgun (WGS) entry which is preliminary data.</text>
</comment>
<name>A0AAD9N2Y9_9ANNE</name>
<dbReference type="InterPro" id="IPR036719">
    <property type="entry name" value="Neuro-gated_channel_TM_sf"/>
</dbReference>